<keyword evidence="4" id="KW-1185">Reference proteome</keyword>
<dbReference type="Gene3D" id="3.90.550.10">
    <property type="entry name" value="Spore Coat Polysaccharide Biosynthesis Protein SpsA, Chain A"/>
    <property type="match status" value="1"/>
</dbReference>
<reference evidence="4" key="1">
    <citation type="journal article" date="2019" name="Int. J. Syst. Evol. Microbiol.">
        <title>The Global Catalogue of Microorganisms (GCM) 10K type strain sequencing project: providing services to taxonomists for standard genome sequencing and annotation.</title>
        <authorList>
            <consortium name="The Broad Institute Genomics Platform"/>
            <consortium name="The Broad Institute Genome Sequencing Center for Infectious Disease"/>
            <person name="Wu L."/>
            <person name="Ma J."/>
        </authorList>
    </citation>
    <scope>NUCLEOTIDE SEQUENCE [LARGE SCALE GENOMIC DNA]</scope>
    <source>
        <strain evidence="4">JCM 16548</strain>
    </source>
</reference>
<dbReference type="InterPro" id="IPR050256">
    <property type="entry name" value="Glycosyltransferase_2"/>
</dbReference>
<dbReference type="SUPFAM" id="SSF53448">
    <property type="entry name" value="Nucleotide-diphospho-sugar transferases"/>
    <property type="match status" value="1"/>
</dbReference>
<dbReference type="PANTHER" id="PTHR48090">
    <property type="entry name" value="UNDECAPRENYL-PHOSPHATE 4-DEOXY-4-FORMAMIDO-L-ARABINOSE TRANSFERASE-RELATED"/>
    <property type="match status" value="1"/>
</dbReference>
<dbReference type="Proteomes" id="UP001500051">
    <property type="component" value="Unassembled WGS sequence"/>
</dbReference>
<dbReference type="RefSeq" id="WP_344814750.1">
    <property type="nucleotide sequence ID" value="NZ_BAAAYX010000035.1"/>
</dbReference>
<evidence type="ECO:0000256" key="1">
    <source>
        <dbReference type="ARBA" id="ARBA00006739"/>
    </source>
</evidence>
<dbReference type="Pfam" id="PF00535">
    <property type="entry name" value="Glycos_transf_2"/>
    <property type="match status" value="1"/>
</dbReference>
<dbReference type="PANTHER" id="PTHR48090:SF7">
    <property type="entry name" value="RFBJ PROTEIN"/>
    <property type="match status" value="1"/>
</dbReference>
<evidence type="ECO:0000259" key="2">
    <source>
        <dbReference type="Pfam" id="PF00535"/>
    </source>
</evidence>
<proteinExistence type="inferred from homology"/>
<evidence type="ECO:0000313" key="4">
    <source>
        <dbReference type="Proteomes" id="UP001500051"/>
    </source>
</evidence>
<feature type="domain" description="Glycosyltransferase 2-like" evidence="2">
    <location>
        <begin position="12"/>
        <end position="165"/>
    </location>
</feature>
<accession>A0ABP7EL43</accession>
<dbReference type="InterPro" id="IPR001173">
    <property type="entry name" value="Glyco_trans_2-like"/>
</dbReference>
<organism evidence="3 4">
    <name type="scientific">Microlunatus aurantiacus</name>
    <dbReference type="NCBI Taxonomy" id="446786"/>
    <lineage>
        <taxon>Bacteria</taxon>
        <taxon>Bacillati</taxon>
        <taxon>Actinomycetota</taxon>
        <taxon>Actinomycetes</taxon>
        <taxon>Propionibacteriales</taxon>
        <taxon>Propionibacteriaceae</taxon>
        <taxon>Microlunatus</taxon>
    </lineage>
</organism>
<gene>
    <name evidence="3" type="ORF">GCM10022204_45370</name>
</gene>
<dbReference type="EMBL" id="BAAAYX010000035">
    <property type="protein sequence ID" value="GAA3720152.1"/>
    <property type="molecule type" value="Genomic_DNA"/>
</dbReference>
<protein>
    <recommendedName>
        <fullName evidence="2">Glycosyltransferase 2-like domain-containing protein</fullName>
    </recommendedName>
</protein>
<comment type="caution">
    <text evidence="3">The sequence shown here is derived from an EMBL/GenBank/DDBJ whole genome shotgun (WGS) entry which is preliminary data.</text>
</comment>
<dbReference type="InterPro" id="IPR029044">
    <property type="entry name" value="Nucleotide-diphossugar_trans"/>
</dbReference>
<evidence type="ECO:0000313" key="3">
    <source>
        <dbReference type="EMBL" id="GAA3720152.1"/>
    </source>
</evidence>
<comment type="similarity">
    <text evidence="1">Belongs to the glycosyltransferase 2 family.</text>
</comment>
<name>A0ABP7EL43_9ACTN</name>
<dbReference type="CDD" id="cd04179">
    <property type="entry name" value="DPM_DPG-synthase_like"/>
    <property type="match status" value="1"/>
</dbReference>
<sequence>MSNEPSAHPTVSLIIPTLNEADNLRHVLPTLPAVVDELVIVDGGSTDGTVEVVRELRPDAVIVHDPRPGKGVALQSGFEAARGEILVMMDADGSMDPNDIATFVAALHAGADVAKGSRFLQGGGSSDLTPLRTFGNFMLTQAVRVTFGGRYSDLCYGYMAFWRHVLPAFTPGVPGFEVETFLNVRALAAGLRIVEVASFESPRIHGDSHLRTFRDGSRVLRTIARERRRLSRARAGLGVPRPVARYSTLQRSAVHLIEEETRTAPAFDSEATVPLSRMLVAAASGKPALLHEPAARQESVGRHEARLHEVEV</sequence>